<evidence type="ECO:0000313" key="2">
    <source>
        <dbReference type="Proteomes" id="UP000309997"/>
    </source>
</evidence>
<dbReference type="Proteomes" id="UP000309997">
    <property type="component" value="Unassembled WGS sequence"/>
</dbReference>
<organism evidence="1 2">
    <name type="scientific">Populus alba</name>
    <name type="common">White poplar</name>
    <dbReference type="NCBI Taxonomy" id="43335"/>
    <lineage>
        <taxon>Eukaryota</taxon>
        <taxon>Viridiplantae</taxon>
        <taxon>Streptophyta</taxon>
        <taxon>Embryophyta</taxon>
        <taxon>Tracheophyta</taxon>
        <taxon>Spermatophyta</taxon>
        <taxon>Magnoliopsida</taxon>
        <taxon>eudicotyledons</taxon>
        <taxon>Gunneridae</taxon>
        <taxon>Pentapetalae</taxon>
        <taxon>rosids</taxon>
        <taxon>fabids</taxon>
        <taxon>Malpighiales</taxon>
        <taxon>Salicaceae</taxon>
        <taxon>Saliceae</taxon>
        <taxon>Populus</taxon>
    </lineage>
</organism>
<gene>
    <name evidence="1" type="ORF">D5086_030830</name>
</gene>
<name>A0ACC4APK8_POPAL</name>
<comment type="caution">
    <text evidence="1">The sequence shown here is derived from an EMBL/GenBank/DDBJ whole genome shotgun (WGS) entry which is preliminary data.</text>
</comment>
<accession>A0ACC4APK8</accession>
<reference evidence="1 2" key="1">
    <citation type="journal article" date="2024" name="Plant Biotechnol. J.">
        <title>Genome and CRISPR/Cas9 system of a widespread forest tree (Populus alba) in the world.</title>
        <authorList>
            <person name="Liu Y.J."/>
            <person name="Jiang P.F."/>
            <person name="Han X.M."/>
            <person name="Li X.Y."/>
            <person name="Wang H.M."/>
            <person name="Wang Y.J."/>
            <person name="Wang X.X."/>
            <person name="Zeng Q.Y."/>
        </authorList>
    </citation>
    <scope>NUCLEOTIDE SEQUENCE [LARGE SCALE GENOMIC DNA]</scope>
    <source>
        <strain evidence="2">cv. PAL-ZL1</strain>
    </source>
</reference>
<keyword evidence="2" id="KW-1185">Reference proteome</keyword>
<protein>
    <submittedName>
        <fullName evidence="1">Uncharacterized protein</fullName>
    </submittedName>
</protein>
<evidence type="ECO:0000313" key="1">
    <source>
        <dbReference type="EMBL" id="KAL3568179.1"/>
    </source>
</evidence>
<sequence>MGKPSFIFLRNSDSTKGNRCAGFFPRGYVSVAEAVSSIDVEDNVSGADEVRELQKEMRKEEEHFRRRRLHANPGIGSRKHRVLRRRQVKIEAEAWELATKEYKELCRMCTILNPFFGPPNSSVLFSFFELRTESVTVSVMKQIRIHNILEKTRKKKEKANDNKNGVEGESPAVMKEQEDLRKKVTDLIKKQKLPAVRKIVKGKDASKPWNADARAKVGSRLIELLLQTAYIQPPCDQLADSPSEPRPAFVHTFRTVSYENKKGAKKYGVIHCDPLVLIGLEKTARHMVIPYMPMLVPPLRWRGYVSVAEAVSSTDVEDNVSGADEVQDLLPEMRKEEEKEEHFRRRRLHANPGIGSRKLRVLRRRQVKIEAEAWEMATKEYKELLKDMCEHKLAPNLPYMKSLFLCWFEPFTDAIAKEQELIRTGKSRQGYAPYFDLLPADKMSVIAMHQLAAMVMTGGEHGCARVVTAACMIGDAIEQEIRIHNILEKTRKKKEKANDSKNGVEGESPAVMKEQENLRKKVTDLIKKQKLPAVRKIVKAKDDSKPWNADARAKVGSRLIELLLQTAYIQPPCDQLADSPSEPRPAFVHAFRTVSYENKKGAKKYGVIQCDPLVLKGLEKTARHMVIPYMPMLVPPLRWRGRISAVKLRFFNLIVWQVITILIGKTTHALEYEEASMAASAIQ</sequence>
<dbReference type="EMBL" id="RCHU02000017">
    <property type="protein sequence ID" value="KAL3568179.1"/>
    <property type="molecule type" value="Genomic_DNA"/>
</dbReference>
<proteinExistence type="predicted"/>